<dbReference type="RefSeq" id="WP_075124506.1">
    <property type="nucleotide sequence ID" value="NZ_MSIE01000007.1"/>
</dbReference>
<dbReference type="Proteomes" id="UP000185596">
    <property type="component" value="Unassembled WGS sequence"/>
</dbReference>
<comment type="caution">
    <text evidence="1">The sequence shown here is derived from an EMBL/GenBank/DDBJ whole genome shotgun (WGS) entry which is preliminary data.</text>
</comment>
<evidence type="ECO:0000313" key="1">
    <source>
        <dbReference type="EMBL" id="OLF18479.1"/>
    </source>
</evidence>
<name>A0A1Q8CVV1_9PSEU</name>
<sequence length="111" mass="12191">MSDTDPHIHVERNVVQAGADFRNAITLTLGLVTDAPSTVTTGCGRHVPYAMTSTRPESVTCLPCREHAHQEYLKLADQIERLSRPPQVNITAEQAAQAVARLRELAERFAA</sequence>
<gene>
    <name evidence="1" type="ORF">BU204_05820</name>
</gene>
<dbReference type="EMBL" id="MSIE01000007">
    <property type="protein sequence ID" value="OLF18479.1"/>
    <property type="molecule type" value="Genomic_DNA"/>
</dbReference>
<organism evidence="1 2">
    <name type="scientific">Actinophytocola xanthii</name>
    <dbReference type="NCBI Taxonomy" id="1912961"/>
    <lineage>
        <taxon>Bacteria</taxon>
        <taxon>Bacillati</taxon>
        <taxon>Actinomycetota</taxon>
        <taxon>Actinomycetes</taxon>
        <taxon>Pseudonocardiales</taxon>
        <taxon>Pseudonocardiaceae</taxon>
    </lineage>
</organism>
<proteinExistence type="predicted"/>
<protein>
    <submittedName>
        <fullName evidence="1">Uncharacterized protein</fullName>
    </submittedName>
</protein>
<keyword evidence="2" id="KW-1185">Reference proteome</keyword>
<reference evidence="1 2" key="1">
    <citation type="submission" date="2016-12" db="EMBL/GenBank/DDBJ databases">
        <title>The draft genome sequence of Actinophytocola sp. 11-183.</title>
        <authorList>
            <person name="Wang W."/>
            <person name="Yuan L."/>
        </authorList>
    </citation>
    <scope>NUCLEOTIDE SEQUENCE [LARGE SCALE GENOMIC DNA]</scope>
    <source>
        <strain evidence="1 2">11-183</strain>
    </source>
</reference>
<dbReference type="STRING" id="1912961.BU204_05820"/>
<evidence type="ECO:0000313" key="2">
    <source>
        <dbReference type="Proteomes" id="UP000185596"/>
    </source>
</evidence>
<dbReference type="OrthoDB" id="3626727at2"/>
<dbReference type="AlphaFoldDB" id="A0A1Q8CVV1"/>
<accession>A0A1Q8CVV1</accession>